<dbReference type="PRINTS" id="PR00081">
    <property type="entry name" value="GDHRDH"/>
</dbReference>
<dbReference type="CDD" id="cd05327">
    <property type="entry name" value="retinol-DH_like_SDR_c_like"/>
    <property type="match status" value="1"/>
</dbReference>
<dbReference type="VEuPathDB" id="AmoebaDB:EHI_179310"/>
<proteinExistence type="evidence at transcript level"/>
<dbReference type="VEuPathDB" id="AmoebaDB:EHI7A_047420"/>
<protein>
    <submittedName>
        <fullName evidence="3">Short chain dehydrogenase family protein</fullName>
    </submittedName>
</protein>
<keyword evidence="1" id="KW-0560">Oxidoreductase</keyword>
<gene>
    <name evidence="4" type="ORF">CL6EHI_179310</name>
</gene>
<dbReference type="InterPro" id="IPR036291">
    <property type="entry name" value="NAD(P)-bd_dom_sf"/>
</dbReference>
<dbReference type="SUPFAM" id="SSF51735">
    <property type="entry name" value="NAD(P)-binding Rossmann-fold domains"/>
    <property type="match status" value="1"/>
</dbReference>
<organism evidence="3">
    <name type="scientific">Entamoeba histolytica</name>
    <dbReference type="NCBI Taxonomy" id="5759"/>
    <lineage>
        <taxon>Eukaryota</taxon>
        <taxon>Amoebozoa</taxon>
        <taxon>Evosea</taxon>
        <taxon>Archamoebae</taxon>
        <taxon>Mastigamoebida</taxon>
        <taxon>Entamoebidae</taxon>
        <taxon>Entamoeba</taxon>
    </lineage>
</organism>
<dbReference type="Proteomes" id="UP000078387">
    <property type="component" value="Unassembled WGS sequence"/>
</dbReference>
<name>A0A060N1A5_ENTHI</name>
<accession>A0A5K1VIU4</accession>
<evidence type="ECO:0000256" key="1">
    <source>
        <dbReference type="ARBA" id="ARBA00023002"/>
    </source>
</evidence>
<reference evidence="3" key="1">
    <citation type="submission" date="2012-06" db="EMBL/GenBank/DDBJ databases">
        <title>Short 5' UTR of Entamoeba genes.</title>
        <authorList>
            <person name="Hiranuka K."/>
            <person name="Kumagai M."/>
            <person name="Wakaguri H."/>
            <person name="Suzuki Y."/>
            <person name="Sugano S."/>
            <person name="Watanabe J."/>
            <person name="Makioka A."/>
        </authorList>
    </citation>
    <scope>NUCLEOTIDE SEQUENCE</scope>
    <source>
        <strain evidence="3">HM-1:IMSS</strain>
    </source>
</reference>
<dbReference type="PRINTS" id="PR00080">
    <property type="entry name" value="SDRFAMILY"/>
</dbReference>
<dbReference type="HOGENOM" id="CLU_010194_44_5_1"/>
<dbReference type="PANTHER" id="PTHR43157:SF31">
    <property type="entry name" value="PHOSPHATIDYLINOSITOL-GLYCAN BIOSYNTHESIS CLASS F PROTEIN"/>
    <property type="match status" value="1"/>
</dbReference>
<evidence type="ECO:0000313" key="5">
    <source>
        <dbReference type="Proteomes" id="UP000078387"/>
    </source>
</evidence>
<dbReference type="EMBL" id="AK418968">
    <property type="protein sequence ID" value="BAN37695.1"/>
    <property type="molecule type" value="mRNA"/>
</dbReference>
<evidence type="ECO:0000256" key="2">
    <source>
        <dbReference type="RuleBase" id="RU000363"/>
    </source>
</evidence>
<dbReference type="VEuPathDB" id="AmoebaDB:EHI8A_049290"/>
<reference evidence="4 5" key="2">
    <citation type="submission" date="2016-05" db="EMBL/GenBank/DDBJ databases">
        <title>First whole genome sequencing of Entamoeba histolytica HM1:IMSS-clone-6.</title>
        <authorList>
            <person name="Mukherjee Avik.K."/>
            <person name="Izumyama S."/>
            <person name="Nakada-Tsukui K."/>
            <person name="Nozaki T."/>
        </authorList>
    </citation>
    <scope>NUCLEOTIDE SEQUENCE [LARGE SCALE GENOMIC DNA]</scope>
    <source>
        <strain evidence="4 5">HM1:IMSS clone 6</strain>
    </source>
</reference>
<dbReference type="OMA" id="LMCATEP"/>
<comment type="similarity">
    <text evidence="2">Belongs to the short-chain dehydrogenases/reductases (SDR) family.</text>
</comment>
<sequence length="311" mass="34792">MDIITLICSLVILGAIAVLVRLYAAGGVNHSKRDLSGKVVVITGGTHGMGKVIVEQLADTGATIISCSRNNEIAQKVIEEIKSVHKSCNIIHEHLDLSDLDSVKQCAENILNKYHEIDILINNAGVMRVPYGKTKQGYETQMGVNYLGHFLLTQKLLSALEKCNGRVINYSSVASKLYHRKEFPFVAEEKGFFSMRWYCESKLSMAIMAQELAKRNDNIIAVSLHPGCVNTALWQFFPIWLQYLCWPILQVIFKTPLEGAQTCLHLIHSESITNGAYYADCKPAKHNKIMDDSDICTKLWNDSVDATKQFL</sequence>
<dbReference type="EMBL" id="AK419664">
    <property type="protein sequence ID" value="BAN38324.1"/>
    <property type="molecule type" value="mRNA"/>
</dbReference>
<dbReference type="EMBL" id="BDEQ01000001">
    <property type="protein sequence ID" value="GAT98531.1"/>
    <property type="molecule type" value="Genomic_DNA"/>
</dbReference>
<evidence type="ECO:0000313" key="3">
    <source>
        <dbReference type="EMBL" id="BAN37695.1"/>
    </source>
</evidence>
<dbReference type="EMBL" id="AK421381">
    <property type="protein sequence ID" value="BAN39937.1"/>
    <property type="molecule type" value="mRNA"/>
</dbReference>
<accession>A0A060N1A5</accession>
<dbReference type="GO" id="GO:0016491">
    <property type="term" value="F:oxidoreductase activity"/>
    <property type="evidence" value="ECO:0007669"/>
    <property type="project" value="UniProtKB-KW"/>
</dbReference>
<dbReference type="Gene3D" id="3.40.50.720">
    <property type="entry name" value="NAD(P)-binding Rossmann-like Domain"/>
    <property type="match status" value="1"/>
</dbReference>
<dbReference type="VEuPathDB" id="AmoebaDB:EHI5A_081850"/>
<dbReference type="PANTHER" id="PTHR43157">
    <property type="entry name" value="PHOSPHATIDYLINOSITOL-GLYCAN BIOSYNTHESIS CLASS F PROTEIN-RELATED"/>
    <property type="match status" value="1"/>
</dbReference>
<dbReference type="AlphaFoldDB" id="A0A060N1A5"/>
<dbReference type="Pfam" id="PF00106">
    <property type="entry name" value="adh_short"/>
    <property type="match status" value="1"/>
</dbReference>
<dbReference type="VEuPathDB" id="AmoebaDB:KM1_096490"/>
<dbReference type="InterPro" id="IPR002347">
    <property type="entry name" value="SDR_fam"/>
</dbReference>
<evidence type="ECO:0000313" key="4">
    <source>
        <dbReference type="EMBL" id="GAT98531.1"/>
    </source>
</evidence>